<gene>
    <name evidence="6" type="ORF">GCM10009654_45950</name>
</gene>
<evidence type="ECO:0000256" key="5">
    <source>
        <dbReference type="ARBA" id="ARBA00023277"/>
    </source>
</evidence>
<keyword evidence="5" id="KW-0119">Carbohydrate metabolism</keyword>
<dbReference type="RefSeq" id="WP_344279850.1">
    <property type="nucleotide sequence ID" value="NZ_BAAAKV010000043.1"/>
</dbReference>
<dbReference type="EMBL" id="BAAAKV010000043">
    <property type="protein sequence ID" value="GAA1183340.1"/>
    <property type="molecule type" value="Genomic_DNA"/>
</dbReference>
<accession>A0ABP4FLV8</accession>
<comment type="caution">
    <text evidence="6">The sequence shown here is derived from an EMBL/GenBank/DDBJ whole genome shotgun (WGS) entry which is preliminary data.</text>
</comment>
<dbReference type="InterPro" id="IPR000887">
    <property type="entry name" value="Aldlse_KDPG_KHG"/>
</dbReference>
<comment type="pathway">
    <text evidence="1">Carbohydrate acid metabolism.</text>
</comment>
<organism evidence="6 7">
    <name type="scientific">Streptomyces hebeiensis</name>
    <dbReference type="NCBI Taxonomy" id="229486"/>
    <lineage>
        <taxon>Bacteria</taxon>
        <taxon>Bacillati</taxon>
        <taxon>Actinomycetota</taxon>
        <taxon>Actinomycetes</taxon>
        <taxon>Kitasatosporales</taxon>
        <taxon>Streptomycetaceae</taxon>
        <taxon>Streptomyces</taxon>
    </lineage>
</organism>
<dbReference type="PANTHER" id="PTHR30246:SF1">
    <property type="entry name" value="2-DEHYDRO-3-DEOXY-6-PHOSPHOGALACTONATE ALDOLASE-RELATED"/>
    <property type="match status" value="1"/>
</dbReference>
<comment type="subunit">
    <text evidence="3">Homotrimer.</text>
</comment>
<keyword evidence="7" id="KW-1185">Reference proteome</keyword>
<reference evidence="7" key="1">
    <citation type="journal article" date="2019" name="Int. J. Syst. Evol. Microbiol.">
        <title>The Global Catalogue of Microorganisms (GCM) 10K type strain sequencing project: providing services to taxonomists for standard genome sequencing and annotation.</title>
        <authorList>
            <consortium name="The Broad Institute Genomics Platform"/>
            <consortium name="The Broad Institute Genome Sequencing Center for Infectious Disease"/>
            <person name="Wu L."/>
            <person name="Ma J."/>
        </authorList>
    </citation>
    <scope>NUCLEOTIDE SEQUENCE [LARGE SCALE GENOMIC DNA]</scope>
    <source>
        <strain evidence="7">JCM 12696</strain>
    </source>
</reference>
<keyword evidence="4" id="KW-0456">Lyase</keyword>
<comment type="similarity">
    <text evidence="2">Belongs to the KHG/KDPG aldolase family.</text>
</comment>
<dbReference type="Proteomes" id="UP001501371">
    <property type="component" value="Unassembled WGS sequence"/>
</dbReference>
<evidence type="ECO:0000313" key="6">
    <source>
        <dbReference type="EMBL" id="GAA1183340.1"/>
    </source>
</evidence>
<evidence type="ECO:0000256" key="3">
    <source>
        <dbReference type="ARBA" id="ARBA00011233"/>
    </source>
</evidence>
<dbReference type="SUPFAM" id="SSF51569">
    <property type="entry name" value="Aldolase"/>
    <property type="match status" value="1"/>
</dbReference>
<evidence type="ECO:0000256" key="2">
    <source>
        <dbReference type="ARBA" id="ARBA00006906"/>
    </source>
</evidence>
<evidence type="ECO:0000256" key="4">
    <source>
        <dbReference type="ARBA" id="ARBA00023239"/>
    </source>
</evidence>
<dbReference type="CDD" id="cd00452">
    <property type="entry name" value="KDPG_aldolase"/>
    <property type="match status" value="1"/>
</dbReference>
<evidence type="ECO:0000256" key="1">
    <source>
        <dbReference type="ARBA" id="ARBA00004761"/>
    </source>
</evidence>
<dbReference type="InterPro" id="IPR013785">
    <property type="entry name" value="Aldolase_TIM"/>
</dbReference>
<dbReference type="PANTHER" id="PTHR30246">
    <property type="entry name" value="2-KETO-3-DEOXY-6-PHOSPHOGLUCONATE ALDOLASE"/>
    <property type="match status" value="1"/>
</dbReference>
<evidence type="ECO:0000313" key="7">
    <source>
        <dbReference type="Proteomes" id="UP001501371"/>
    </source>
</evidence>
<sequence>MTMDPVVTNHTTAHDRLFQEAFENLPLMAILRGFDPQRTVEVSRRAWEVGIRLVEVPVQSDAAVAALEAAVAAGEEHGAAVGAGTVTTLDRLERAVAAGARFTVAPGFSREIAEASLAAGLPHLPGVATATEIQQARALGLTWLKAFPAADLGSGWITSMAGPFPEARFVATGGMGLRNTLEFLDAGAAAVSLGSALADPAQFERLPELIEDLDRKAQR</sequence>
<name>A0ABP4FLV8_9ACTN</name>
<proteinExistence type="inferred from homology"/>
<dbReference type="Pfam" id="PF01081">
    <property type="entry name" value="Aldolase"/>
    <property type="match status" value="1"/>
</dbReference>
<protein>
    <submittedName>
        <fullName evidence="6">Bifunctional 4-hydroxy-2-oxoglutarate aldolase/2-dehydro-3-deoxy-phosphogluconate aldolase</fullName>
    </submittedName>
</protein>
<dbReference type="Gene3D" id="3.20.20.70">
    <property type="entry name" value="Aldolase class I"/>
    <property type="match status" value="1"/>
</dbReference>